<dbReference type="EMBL" id="JBAHYK010000873">
    <property type="protein sequence ID" value="KAL0570793.1"/>
    <property type="molecule type" value="Genomic_DNA"/>
</dbReference>
<evidence type="ECO:0000313" key="2">
    <source>
        <dbReference type="EMBL" id="KAL0570793.1"/>
    </source>
</evidence>
<organism evidence="2 3">
    <name type="scientific">Marasmius crinis-equi</name>
    <dbReference type="NCBI Taxonomy" id="585013"/>
    <lineage>
        <taxon>Eukaryota</taxon>
        <taxon>Fungi</taxon>
        <taxon>Dikarya</taxon>
        <taxon>Basidiomycota</taxon>
        <taxon>Agaricomycotina</taxon>
        <taxon>Agaricomycetes</taxon>
        <taxon>Agaricomycetidae</taxon>
        <taxon>Agaricales</taxon>
        <taxon>Marasmiineae</taxon>
        <taxon>Marasmiaceae</taxon>
        <taxon>Marasmius</taxon>
    </lineage>
</organism>
<gene>
    <name evidence="2" type="ORF">V5O48_011167</name>
</gene>
<feature type="region of interest" description="Disordered" evidence="1">
    <location>
        <begin position="73"/>
        <end position="92"/>
    </location>
</feature>
<keyword evidence="3" id="KW-1185">Reference proteome</keyword>
<accession>A0ABR3F6C5</accession>
<comment type="caution">
    <text evidence="2">The sequence shown here is derived from an EMBL/GenBank/DDBJ whole genome shotgun (WGS) entry which is preliminary data.</text>
</comment>
<reference evidence="2 3" key="1">
    <citation type="submission" date="2024-02" db="EMBL/GenBank/DDBJ databases">
        <title>A draft genome for the cacao thread blight pathogen Marasmius crinis-equi.</title>
        <authorList>
            <person name="Cohen S.P."/>
            <person name="Baruah I.K."/>
            <person name="Amoako-Attah I."/>
            <person name="Bukari Y."/>
            <person name="Meinhardt L.W."/>
            <person name="Bailey B.A."/>
        </authorList>
    </citation>
    <scope>NUCLEOTIDE SEQUENCE [LARGE SCALE GENOMIC DNA]</scope>
    <source>
        <strain evidence="2 3">GH-76</strain>
    </source>
</reference>
<feature type="compositionally biased region" description="Low complexity" evidence="1">
    <location>
        <begin position="21"/>
        <end position="30"/>
    </location>
</feature>
<feature type="region of interest" description="Disordered" evidence="1">
    <location>
        <begin position="1"/>
        <end position="63"/>
    </location>
</feature>
<name>A0ABR3F6C5_9AGAR</name>
<dbReference type="Proteomes" id="UP001465976">
    <property type="component" value="Unassembled WGS sequence"/>
</dbReference>
<protein>
    <submittedName>
        <fullName evidence="2">Uncharacterized protein</fullName>
    </submittedName>
</protein>
<evidence type="ECO:0000313" key="3">
    <source>
        <dbReference type="Proteomes" id="UP001465976"/>
    </source>
</evidence>
<evidence type="ECO:0000256" key="1">
    <source>
        <dbReference type="SAM" id="MobiDB-lite"/>
    </source>
</evidence>
<proteinExistence type="predicted"/>
<feature type="compositionally biased region" description="Low complexity" evidence="1">
    <location>
        <begin position="1"/>
        <end position="12"/>
    </location>
</feature>
<sequence>MDSSSNNNNGGLPTPPPPSLSLPNNPLLFNKRPEDPEPKRKKGRYLIEGFPPPPLSKSPPHLSALIIPPLSNVGSYKPIDSTSPPSTPTPSGSALQIAFIFVS</sequence>